<protein>
    <submittedName>
        <fullName evidence="10">Spore germination protein KC</fullName>
    </submittedName>
</protein>
<comment type="subcellular location">
    <subcellularLocation>
        <location evidence="1">Membrane</location>
        <topology evidence="1">Lipid-anchor</topology>
    </subcellularLocation>
</comment>
<dbReference type="RefSeq" id="WP_114381357.1">
    <property type="nucleotide sequence ID" value="NZ_QPJD01000010.1"/>
</dbReference>
<keyword evidence="6" id="KW-0564">Palmitate</keyword>
<keyword evidence="11" id="KW-1185">Reference proteome</keyword>
<evidence type="ECO:0000256" key="5">
    <source>
        <dbReference type="ARBA" id="ARBA00023136"/>
    </source>
</evidence>
<dbReference type="InterPro" id="IPR008844">
    <property type="entry name" value="Spore_GerAC-like"/>
</dbReference>
<evidence type="ECO:0000259" key="9">
    <source>
        <dbReference type="Pfam" id="PF25198"/>
    </source>
</evidence>
<dbReference type="InterPro" id="IPR046953">
    <property type="entry name" value="Spore_GerAC-like_C"/>
</dbReference>
<dbReference type="PANTHER" id="PTHR35789:SF1">
    <property type="entry name" value="SPORE GERMINATION PROTEIN B3"/>
    <property type="match status" value="1"/>
</dbReference>
<sequence length="403" mass="44841">MKTSRPFIFLMLFSLLFLPGCWNSRELRDLAIVSGIGIDKVPDSNEYRVSLQIVNPNAVAGSKAGGGGQGMLPSIVYSSVDHTLFSAMRKTSQKVPRRLFYAHSQLFIIGETLAKEGINELFDMYERSHELRLNTSVVISRGIEAEALLNVLPPLQTTSAVAITNGLKVASDTWARSLDKDITDIVKSLSGSGEPIISGVRVVGDPNKGKKRSNLEQTPPLANLEVKGIAIFTDGKLTDWLEGKAARGAVWALNNMKSTIVNMNCDDKKEKISIEVIRSTTKLRTVMRNGKPVFLIQVKEEGNLSEALCPINPDKREVMVKLQKQLADETKKEIELAIKTTQQKKSDVFGFSTEMERTHPKEWKKMKKNWPVIYSQSEVEISVEAYIRRTGLRIKSYLKSGDG</sequence>
<dbReference type="NCBIfam" id="TIGR02887">
    <property type="entry name" value="spore_ger_x_C"/>
    <property type="match status" value="1"/>
</dbReference>
<comment type="caution">
    <text evidence="10">The sequence shown here is derived from an EMBL/GenBank/DDBJ whole genome shotgun (WGS) entry which is preliminary data.</text>
</comment>
<dbReference type="PANTHER" id="PTHR35789">
    <property type="entry name" value="SPORE GERMINATION PROTEIN B3"/>
    <property type="match status" value="1"/>
</dbReference>
<dbReference type="GO" id="GO:0016020">
    <property type="term" value="C:membrane"/>
    <property type="evidence" value="ECO:0007669"/>
    <property type="project" value="UniProtKB-SubCell"/>
</dbReference>
<proteinExistence type="inferred from homology"/>
<comment type="similarity">
    <text evidence="2">Belongs to the GerABKC lipoprotein family.</text>
</comment>
<evidence type="ECO:0000259" key="8">
    <source>
        <dbReference type="Pfam" id="PF05504"/>
    </source>
</evidence>
<feature type="domain" description="Spore germination protein N-terminal" evidence="9">
    <location>
        <begin position="23"/>
        <end position="201"/>
    </location>
</feature>
<keyword evidence="7" id="KW-0449">Lipoprotein</keyword>
<dbReference type="Pfam" id="PF25198">
    <property type="entry name" value="Spore_GerAC_N"/>
    <property type="match status" value="1"/>
</dbReference>
<dbReference type="Pfam" id="PF05504">
    <property type="entry name" value="Spore_GerAC"/>
    <property type="match status" value="1"/>
</dbReference>
<evidence type="ECO:0000256" key="3">
    <source>
        <dbReference type="ARBA" id="ARBA00022544"/>
    </source>
</evidence>
<dbReference type="OrthoDB" id="9816067at2"/>
<evidence type="ECO:0000313" key="10">
    <source>
        <dbReference type="EMBL" id="RCW45510.1"/>
    </source>
</evidence>
<accession>A0A368VW04</accession>
<evidence type="ECO:0000256" key="1">
    <source>
        <dbReference type="ARBA" id="ARBA00004635"/>
    </source>
</evidence>
<keyword evidence="4" id="KW-0732">Signal</keyword>
<dbReference type="AlphaFoldDB" id="A0A368VW04"/>
<dbReference type="EMBL" id="QPJD01000010">
    <property type="protein sequence ID" value="RCW45510.1"/>
    <property type="molecule type" value="Genomic_DNA"/>
</dbReference>
<evidence type="ECO:0000256" key="6">
    <source>
        <dbReference type="ARBA" id="ARBA00023139"/>
    </source>
</evidence>
<organism evidence="10 11">
    <name type="scientific">Paenibacillus prosopidis</name>
    <dbReference type="NCBI Taxonomy" id="630520"/>
    <lineage>
        <taxon>Bacteria</taxon>
        <taxon>Bacillati</taxon>
        <taxon>Bacillota</taxon>
        <taxon>Bacilli</taxon>
        <taxon>Bacillales</taxon>
        <taxon>Paenibacillaceae</taxon>
        <taxon>Paenibacillus</taxon>
    </lineage>
</organism>
<dbReference type="Gene3D" id="6.20.190.10">
    <property type="entry name" value="Nutrient germinant receptor protein C, domain 1"/>
    <property type="match status" value="1"/>
</dbReference>
<dbReference type="InterPro" id="IPR038501">
    <property type="entry name" value="Spore_GerAC_C_sf"/>
</dbReference>
<evidence type="ECO:0000313" key="11">
    <source>
        <dbReference type="Proteomes" id="UP000252415"/>
    </source>
</evidence>
<gene>
    <name evidence="10" type="ORF">DFP97_11098</name>
</gene>
<feature type="domain" description="Spore germination GerAC-like C-terminal" evidence="8">
    <location>
        <begin position="227"/>
        <end position="391"/>
    </location>
</feature>
<keyword evidence="5" id="KW-0472">Membrane</keyword>
<evidence type="ECO:0000256" key="2">
    <source>
        <dbReference type="ARBA" id="ARBA00007886"/>
    </source>
</evidence>
<dbReference type="InterPro" id="IPR057336">
    <property type="entry name" value="GerAC_N"/>
</dbReference>
<name>A0A368VW04_9BACL</name>
<keyword evidence="3" id="KW-0309">Germination</keyword>
<evidence type="ECO:0000256" key="4">
    <source>
        <dbReference type="ARBA" id="ARBA00022729"/>
    </source>
</evidence>
<reference evidence="10 11" key="1">
    <citation type="submission" date="2018-07" db="EMBL/GenBank/DDBJ databases">
        <title>Genomic Encyclopedia of Type Strains, Phase III (KMG-III): the genomes of soil and plant-associated and newly described type strains.</title>
        <authorList>
            <person name="Whitman W."/>
        </authorList>
    </citation>
    <scope>NUCLEOTIDE SEQUENCE [LARGE SCALE GENOMIC DNA]</scope>
    <source>
        <strain evidence="10 11">CECT 7506</strain>
    </source>
</reference>
<dbReference type="Gene3D" id="3.30.300.210">
    <property type="entry name" value="Nutrient germinant receptor protein C, domain 3"/>
    <property type="match status" value="1"/>
</dbReference>
<evidence type="ECO:0000256" key="7">
    <source>
        <dbReference type="ARBA" id="ARBA00023288"/>
    </source>
</evidence>
<dbReference type="GO" id="GO:0009847">
    <property type="term" value="P:spore germination"/>
    <property type="evidence" value="ECO:0007669"/>
    <property type="project" value="InterPro"/>
</dbReference>
<dbReference type="Proteomes" id="UP000252415">
    <property type="component" value="Unassembled WGS sequence"/>
</dbReference>